<sequence>MILQKVHFPFFIIQLLLGCFFFSCTRKTPTVNEVTPVSAYHQYITTAEDFYAKGVYDSAYYYYNQIRTQSSTKTEGDKIVYSLLKMAAIQQTQGDYVGSEATATEALPFFQKNTEAQYKVAIYNTLGINYKNLFDYANAIQYYQKASALADTPLQKAIIQNNIAVVYMEQKHYKQAIQLLTVLSRSSIVQNNLEHQARVLDNLGFCYFKIQDSRSGAYLKKALAIHQKLQFDYGLITSYSNLAKYYQKSQPQLAFTYAQQSYTKATAIQSTEDRLLALALLMEVSTPSQIRNYTKHYLQLNDSISKVKQIAKNQFAKIKYDATQERNENLQLKAEKAENDLALAQQRFNNYLLFFILLLVLIAVVILYSYQKNKSKKEKQAAIYESETRIAKKLHDELANDVYQTIAFAETQDLHNPIQKETLLDNLDKIYTRTRNISRENSAIGTGDSYEMALKEMLSGFSSSRVQVIVKDISTIPWDKIAEEQKIALYRVLQELLVNMKKHSQGSFVVLRFEINAKAFLVHYSDNGIGMPHPIPSKNGLHHVENRIRAIGGSIIFDPSHSKGLKIELLFPK</sequence>
<dbReference type="EC" id="2.7.13.3" evidence="2"/>
<dbReference type="InterPro" id="IPR036890">
    <property type="entry name" value="HATPase_C_sf"/>
</dbReference>
<dbReference type="EMBL" id="JBCGDP010000010">
    <property type="protein sequence ID" value="MEM0577162.1"/>
    <property type="molecule type" value="Genomic_DNA"/>
</dbReference>
<accession>A0ABU9NRZ4</accession>
<keyword evidence="3" id="KW-0808">Transferase</keyword>
<comment type="catalytic activity">
    <reaction evidence="1">
        <text>ATP + protein L-histidine = ADP + protein N-phospho-L-histidine.</text>
        <dbReference type="EC" id="2.7.13.3"/>
    </reaction>
</comment>
<organism evidence="9 10">
    <name type="scientific">Flavobacterium polysaccharolyticum</name>
    <dbReference type="NCBI Taxonomy" id="3133148"/>
    <lineage>
        <taxon>Bacteria</taxon>
        <taxon>Pseudomonadati</taxon>
        <taxon>Bacteroidota</taxon>
        <taxon>Flavobacteriia</taxon>
        <taxon>Flavobacteriales</taxon>
        <taxon>Flavobacteriaceae</taxon>
        <taxon>Flavobacterium</taxon>
    </lineage>
</organism>
<proteinExistence type="predicted"/>
<evidence type="ECO:0000256" key="6">
    <source>
        <dbReference type="PROSITE-ProRule" id="PRU00339"/>
    </source>
</evidence>
<keyword evidence="8" id="KW-0812">Transmembrane</keyword>
<evidence type="ECO:0000256" key="5">
    <source>
        <dbReference type="ARBA" id="ARBA00023012"/>
    </source>
</evidence>
<dbReference type="CDD" id="cd16917">
    <property type="entry name" value="HATPase_UhpB-NarQ-NarX-like"/>
    <property type="match status" value="1"/>
</dbReference>
<feature type="transmembrane region" description="Helical" evidence="8">
    <location>
        <begin position="351"/>
        <end position="370"/>
    </location>
</feature>
<keyword evidence="8" id="KW-0472">Membrane</keyword>
<dbReference type="Gene3D" id="3.30.565.10">
    <property type="entry name" value="Histidine kinase-like ATPase, C-terminal domain"/>
    <property type="match status" value="1"/>
</dbReference>
<protein>
    <recommendedName>
        <fullName evidence="2">histidine kinase</fullName>
        <ecNumber evidence="2">2.7.13.3</ecNumber>
    </recommendedName>
</protein>
<dbReference type="PROSITE" id="PS51257">
    <property type="entry name" value="PROKAR_LIPOPROTEIN"/>
    <property type="match status" value="1"/>
</dbReference>
<comment type="caution">
    <text evidence="9">The sequence shown here is derived from an EMBL/GenBank/DDBJ whole genome shotgun (WGS) entry which is preliminary data.</text>
</comment>
<keyword evidence="8" id="KW-1133">Transmembrane helix</keyword>
<dbReference type="Gene3D" id="1.25.40.10">
    <property type="entry name" value="Tetratricopeptide repeat domain"/>
    <property type="match status" value="2"/>
</dbReference>
<keyword evidence="7" id="KW-0175">Coiled coil</keyword>
<keyword evidence="4" id="KW-0418">Kinase</keyword>
<evidence type="ECO:0000256" key="1">
    <source>
        <dbReference type="ARBA" id="ARBA00000085"/>
    </source>
</evidence>
<dbReference type="PANTHER" id="PTHR24421:SF10">
    <property type="entry name" value="NITRATE_NITRITE SENSOR PROTEIN NARQ"/>
    <property type="match status" value="1"/>
</dbReference>
<gene>
    <name evidence="9" type="ORF">WFZ86_11700</name>
</gene>
<name>A0ABU9NRZ4_9FLAO</name>
<dbReference type="Proteomes" id="UP001468798">
    <property type="component" value="Unassembled WGS sequence"/>
</dbReference>
<keyword evidence="6" id="KW-0802">TPR repeat</keyword>
<evidence type="ECO:0000313" key="9">
    <source>
        <dbReference type="EMBL" id="MEM0577162.1"/>
    </source>
</evidence>
<reference evidence="9 10" key="1">
    <citation type="submission" date="2024-03" db="EMBL/GenBank/DDBJ databases">
        <title>Two novel species of the genus Flavobacterium exhibiting potentially degradation of complex polysaccharides.</title>
        <authorList>
            <person name="Lian X."/>
        </authorList>
    </citation>
    <scope>NUCLEOTIDE SEQUENCE [LARGE SCALE GENOMIC DNA]</scope>
    <source>
        <strain evidence="9 10">N6</strain>
    </source>
</reference>
<feature type="coiled-coil region" evidence="7">
    <location>
        <begin position="313"/>
        <end position="347"/>
    </location>
</feature>
<evidence type="ECO:0000313" key="10">
    <source>
        <dbReference type="Proteomes" id="UP001468798"/>
    </source>
</evidence>
<dbReference type="PROSITE" id="PS50005">
    <property type="entry name" value="TPR"/>
    <property type="match status" value="1"/>
</dbReference>
<feature type="repeat" description="TPR" evidence="6">
    <location>
        <begin position="120"/>
        <end position="153"/>
    </location>
</feature>
<keyword evidence="10" id="KW-1185">Reference proteome</keyword>
<dbReference type="SMART" id="SM00028">
    <property type="entry name" value="TPR"/>
    <property type="match status" value="4"/>
</dbReference>
<evidence type="ECO:0000256" key="7">
    <source>
        <dbReference type="SAM" id="Coils"/>
    </source>
</evidence>
<evidence type="ECO:0000256" key="3">
    <source>
        <dbReference type="ARBA" id="ARBA00022679"/>
    </source>
</evidence>
<evidence type="ECO:0000256" key="2">
    <source>
        <dbReference type="ARBA" id="ARBA00012438"/>
    </source>
</evidence>
<dbReference type="SUPFAM" id="SSF55874">
    <property type="entry name" value="ATPase domain of HSP90 chaperone/DNA topoisomerase II/histidine kinase"/>
    <property type="match status" value="1"/>
</dbReference>
<dbReference type="SUPFAM" id="SSF48452">
    <property type="entry name" value="TPR-like"/>
    <property type="match status" value="1"/>
</dbReference>
<keyword evidence="5" id="KW-0902">Two-component regulatory system</keyword>
<dbReference type="InterPro" id="IPR050482">
    <property type="entry name" value="Sensor_HK_TwoCompSys"/>
</dbReference>
<dbReference type="InterPro" id="IPR011990">
    <property type="entry name" value="TPR-like_helical_dom_sf"/>
</dbReference>
<evidence type="ECO:0000256" key="8">
    <source>
        <dbReference type="SAM" id="Phobius"/>
    </source>
</evidence>
<dbReference type="InterPro" id="IPR019734">
    <property type="entry name" value="TPR_rpt"/>
</dbReference>
<evidence type="ECO:0000256" key="4">
    <source>
        <dbReference type="ARBA" id="ARBA00022777"/>
    </source>
</evidence>
<dbReference type="RefSeq" id="WP_342692082.1">
    <property type="nucleotide sequence ID" value="NZ_JBCGDP010000010.1"/>
</dbReference>
<dbReference type="PANTHER" id="PTHR24421">
    <property type="entry name" value="NITRATE/NITRITE SENSOR PROTEIN NARX-RELATED"/>
    <property type="match status" value="1"/>
</dbReference>